<evidence type="ECO:0000256" key="21">
    <source>
        <dbReference type="PROSITE-ProRule" id="PRU00192"/>
    </source>
</evidence>
<keyword evidence="7" id="KW-0963">Cytoplasm</keyword>
<reference evidence="27" key="1">
    <citation type="submission" date="2018-06" db="EMBL/GenBank/DDBJ databases">
        <title>Genome assembly of Danube salmon.</title>
        <authorList>
            <person name="Macqueen D.J."/>
            <person name="Gundappa M.K."/>
        </authorList>
    </citation>
    <scope>NUCLEOTIDE SEQUENCE [LARGE SCALE GENOMIC DNA]</scope>
</reference>
<dbReference type="Ensembl" id="ENSHHUT00000000198.1">
    <property type="protein sequence ID" value="ENSHHUP00000000192.1"/>
    <property type="gene ID" value="ENSHHUG00000000033.1"/>
</dbReference>
<dbReference type="FunFam" id="2.30.30.40:FF:000029">
    <property type="entry name" value="myc box-dependent-interacting protein 1 isoform X2"/>
    <property type="match status" value="1"/>
</dbReference>
<dbReference type="InterPro" id="IPR004148">
    <property type="entry name" value="BAR_dom"/>
</dbReference>
<evidence type="ECO:0000256" key="11">
    <source>
        <dbReference type="ARBA" id="ARBA00022782"/>
    </source>
</evidence>
<evidence type="ECO:0000313" key="27">
    <source>
        <dbReference type="Proteomes" id="UP000314982"/>
    </source>
</evidence>
<evidence type="ECO:0000256" key="7">
    <source>
        <dbReference type="ARBA" id="ARBA00022490"/>
    </source>
</evidence>
<evidence type="ECO:0000256" key="13">
    <source>
        <dbReference type="ARBA" id="ARBA00023054"/>
    </source>
</evidence>
<evidence type="ECO:0000256" key="1">
    <source>
        <dbReference type="ARBA" id="ARBA00004123"/>
    </source>
</evidence>
<evidence type="ECO:0000256" key="8">
    <source>
        <dbReference type="ARBA" id="ARBA00022553"/>
    </source>
</evidence>
<keyword evidence="15" id="KW-0539">Nucleus</keyword>
<dbReference type="Proteomes" id="UP000314982">
    <property type="component" value="Unassembled WGS sequence"/>
</dbReference>
<dbReference type="GO" id="GO:0030315">
    <property type="term" value="C:T-tubule"/>
    <property type="evidence" value="ECO:0007669"/>
    <property type="project" value="UniProtKB-SubCell"/>
</dbReference>
<evidence type="ECO:0000313" key="26">
    <source>
        <dbReference type="Ensembl" id="ENSHHUP00000000192.1"/>
    </source>
</evidence>
<feature type="domain" description="BAR" evidence="25">
    <location>
        <begin position="32"/>
        <end position="291"/>
    </location>
</feature>
<evidence type="ECO:0000256" key="17">
    <source>
        <dbReference type="ARBA" id="ARBA00069394"/>
    </source>
</evidence>
<dbReference type="Pfam" id="PF14604">
    <property type="entry name" value="SH3_9"/>
    <property type="match status" value="1"/>
</dbReference>
<keyword evidence="6" id="KW-1003">Cell membrane</keyword>
<keyword evidence="5" id="KW-0217">Developmental protein</keyword>
<dbReference type="GO" id="GO:0006897">
    <property type="term" value="P:endocytosis"/>
    <property type="evidence" value="ECO:0007669"/>
    <property type="project" value="UniProtKB-KW"/>
</dbReference>
<reference evidence="26" key="2">
    <citation type="submission" date="2025-08" db="UniProtKB">
        <authorList>
            <consortium name="Ensembl"/>
        </authorList>
    </citation>
    <scope>IDENTIFICATION</scope>
</reference>
<dbReference type="GO" id="GO:0051649">
    <property type="term" value="P:establishment of localization in cell"/>
    <property type="evidence" value="ECO:0007669"/>
    <property type="project" value="UniProtKB-ARBA"/>
</dbReference>
<dbReference type="PRINTS" id="PR00452">
    <property type="entry name" value="SH3DOMAIN"/>
</dbReference>
<sequence length="419" mass="46966">MAEEQGKTGKGINTGKLATNMQKRLSRAQEKVLQKLGKADETRDTVFEEGVANFHKQMAEGTKLQKDLRAYLAAVKTMHDASKRLQDCLADMYEPEWFGKEEVDTIAEEMIEKEMDYCMEETDILWSDYHDKLVDNSMIAMDTYLAQFPDVKARIAKRDRKMTDYDSARHHFGSLQKGKKQDQAKIAKPMSLVEKAAPGWAQGILSAHQIAQTNLTRNQAEEELGRAQKVFEEINVDLQDELPQLWNSRVGFYVNTFQSMAGYQQRFHKDMGKLNQDLNDVMTKLDEQRLAKKAGKDWKPGPKKSEAGAANHSITPDAAPTTDTAVAAAALAATTAVTNGSSEVLPTGVIYKVKAMHDYAATDGDELEMKAGDVVLVLAWENPDEQDDGWLMGVKESHWLENKDLLAKGVFPENFTQKL</sequence>
<dbReference type="InterPro" id="IPR003005">
    <property type="entry name" value="Amphiphysin"/>
</dbReference>
<feature type="domain" description="SH3" evidence="24">
    <location>
        <begin position="348"/>
        <end position="419"/>
    </location>
</feature>
<dbReference type="Gene3D" id="2.30.30.40">
    <property type="entry name" value="SH3 Domains"/>
    <property type="match status" value="1"/>
</dbReference>
<evidence type="ECO:0000256" key="5">
    <source>
        <dbReference type="ARBA" id="ARBA00022473"/>
    </source>
</evidence>
<dbReference type="PANTHER" id="PTHR46514:SF7">
    <property type="entry name" value="BRIDGING INTEGRATOR 1B"/>
    <property type="match status" value="1"/>
</dbReference>
<dbReference type="AlphaFoldDB" id="A0A4W5JBV7"/>
<evidence type="ECO:0000259" key="25">
    <source>
        <dbReference type="PROSITE" id="PS51021"/>
    </source>
</evidence>
<dbReference type="GO" id="GO:0005543">
    <property type="term" value="F:phospholipid binding"/>
    <property type="evidence" value="ECO:0007669"/>
    <property type="project" value="TreeGrafter"/>
</dbReference>
<dbReference type="PANTHER" id="PTHR46514">
    <property type="entry name" value="AMPHIPHYSIN"/>
    <property type="match status" value="1"/>
</dbReference>
<feature type="coiled-coil region" evidence="22">
    <location>
        <begin position="210"/>
        <end position="237"/>
    </location>
</feature>
<comment type="subcellular location">
    <subcellularLocation>
        <location evidence="16">Cell membrane</location>
        <location evidence="16">Sarcolemma</location>
        <location evidence="16">T-tubule</location>
    </subcellularLocation>
    <subcellularLocation>
        <location evidence="3">Cytoplasm</location>
    </subcellularLocation>
    <subcellularLocation>
        <location evidence="2">Endosome</location>
    </subcellularLocation>
    <subcellularLocation>
        <location evidence="1">Nucleus</location>
    </subcellularLocation>
</comment>
<evidence type="ECO:0000256" key="2">
    <source>
        <dbReference type="ARBA" id="ARBA00004177"/>
    </source>
</evidence>
<evidence type="ECO:0000256" key="20">
    <source>
        <dbReference type="ARBA" id="ARBA00082834"/>
    </source>
</evidence>
<keyword evidence="4 21" id="KW-0728">SH3 domain</keyword>
<keyword evidence="12" id="KW-0007">Acetylation</keyword>
<keyword evidence="14" id="KW-0472">Membrane</keyword>
<evidence type="ECO:0000256" key="22">
    <source>
        <dbReference type="SAM" id="Coils"/>
    </source>
</evidence>
<name>A0A4W5JBV7_9TELE</name>
<evidence type="ECO:0000256" key="15">
    <source>
        <dbReference type="ARBA" id="ARBA00023242"/>
    </source>
</evidence>
<dbReference type="PROSITE" id="PS51021">
    <property type="entry name" value="BAR"/>
    <property type="match status" value="1"/>
</dbReference>
<dbReference type="SUPFAM" id="SSF50044">
    <property type="entry name" value="SH3-domain"/>
    <property type="match status" value="1"/>
</dbReference>
<dbReference type="InterPro" id="IPR036028">
    <property type="entry name" value="SH3-like_dom_sf"/>
</dbReference>
<evidence type="ECO:0000256" key="16">
    <source>
        <dbReference type="ARBA" id="ARBA00024012"/>
    </source>
</evidence>
<organism evidence="26 27">
    <name type="scientific">Hucho hucho</name>
    <name type="common">huchen</name>
    <dbReference type="NCBI Taxonomy" id="62062"/>
    <lineage>
        <taxon>Eukaryota</taxon>
        <taxon>Metazoa</taxon>
        <taxon>Chordata</taxon>
        <taxon>Craniata</taxon>
        <taxon>Vertebrata</taxon>
        <taxon>Euteleostomi</taxon>
        <taxon>Actinopterygii</taxon>
        <taxon>Neopterygii</taxon>
        <taxon>Teleostei</taxon>
        <taxon>Protacanthopterygii</taxon>
        <taxon>Salmoniformes</taxon>
        <taxon>Salmonidae</taxon>
        <taxon>Salmoninae</taxon>
        <taxon>Hucho</taxon>
    </lineage>
</organism>
<evidence type="ECO:0000256" key="10">
    <source>
        <dbReference type="ARBA" id="ARBA00022753"/>
    </source>
</evidence>
<dbReference type="Pfam" id="PF03114">
    <property type="entry name" value="BAR"/>
    <property type="match status" value="1"/>
</dbReference>
<protein>
    <recommendedName>
        <fullName evidence="17">Myc box-dependent-interacting protein 1</fullName>
    </recommendedName>
    <alternativeName>
        <fullName evidence="18">Amphiphysin II</fullName>
    </alternativeName>
    <alternativeName>
        <fullName evidence="20">Amphiphysin-like protein</fullName>
    </alternativeName>
    <alternativeName>
        <fullName evidence="19">Bridging integrator 1</fullName>
    </alternativeName>
</protein>
<accession>A0A4W5JBV7</accession>
<dbReference type="GO" id="GO:0048156">
    <property type="term" value="F:tau protein binding"/>
    <property type="evidence" value="ECO:0007669"/>
    <property type="project" value="TreeGrafter"/>
</dbReference>
<keyword evidence="8" id="KW-0597">Phosphoprotein</keyword>
<evidence type="ECO:0000256" key="12">
    <source>
        <dbReference type="ARBA" id="ARBA00022990"/>
    </source>
</evidence>
<feature type="compositionally biased region" description="Basic and acidic residues" evidence="23">
    <location>
        <begin position="291"/>
        <end position="306"/>
    </location>
</feature>
<evidence type="ECO:0000256" key="14">
    <source>
        <dbReference type="ARBA" id="ARBA00023136"/>
    </source>
</evidence>
<dbReference type="GO" id="GO:0005768">
    <property type="term" value="C:endosome"/>
    <property type="evidence" value="ECO:0007669"/>
    <property type="project" value="UniProtKB-SubCell"/>
</dbReference>
<evidence type="ECO:0000256" key="19">
    <source>
        <dbReference type="ARBA" id="ARBA00080400"/>
    </source>
</evidence>
<dbReference type="SMART" id="SM00721">
    <property type="entry name" value="BAR"/>
    <property type="match status" value="1"/>
</dbReference>
<reference evidence="26" key="3">
    <citation type="submission" date="2025-09" db="UniProtKB">
        <authorList>
            <consortium name="Ensembl"/>
        </authorList>
    </citation>
    <scope>IDENTIFICATION</scope>
</reference>
<evidence type="ECO:0000256" key="23">
    <source>
        <dbReference type="SAM" id="MobiDB-lite"/>
    </source>
</evidence>
<dbReference type="PROSITE" id="PS50002">
    <property type="entry name" value="SH3"/>
    <property type="match status" value="1"/>
</dbReference>
<dbReference type="FunFam" id="1.20.1270.60:FF:000013">
    <property type="entry name" value="Amphiphysin isoform 2"/>
    <property type="match status" value="1"/>
</dbReference>
<proteinExistence type="predicted"/>
<dbReference type="Gene3D" id="1.20.1270.60">
    <property type="entry name" value="Arfaptin homology (AH) domain/BAR domain"/>
    <property type="match status" value="1"/>
</dbReference>
<evidence type="ECO:0000259" key="24">
    <source>
        <dbReference type="PROSITE" id="PS50002"/>
    </source>
</evidence>
<keyword evidence="10" id="KW-0967">Endosome</keyword>
<evidence type="ECO:0000256" key="9">
    <source>
        <dbReference type="ARBA" id="ARBA00022583"/>
    </source>
</evidence>
<dbReference type="GeneTree" id="ENSGT00950000182882"/>
<dbReference type="InterPro" id="IPR001452">
    <property type="entry name" value="SH3_domain"/>
</dbReference>
<dbReference type="SUPFAM" id="SSF103657">
    <property type="entry name" value="BAR/IMD domain-like"/>
    <property type="match status" value="1"/>
</dbReference>
<keyword evidence="27" id="KW-1185">Reference proteome</keyword>
<evidence type="ECO:0000256" key="4">
    <source>
        <dbReference type="ARBA" id="ARBA00022443"/>
    </source>
</evidence>
<dbReference type="GO" id="GO:0005634">
    <property type="term" value="C:nucleus"/>
    <property type="evidence" value="ECO:0007669"/>
    <property type="project" value="UniProtKB-SubCell"/>
</dbReference>
<dbReference type="GO" id="GO:0030424">
    <property type="term" value="C:axon"/>
    <property type="evidence" value="ECO:0007669"/>
    <property type="project" value="UniProtKB-ARBA"/>
</dbReference>
<dbReference type="SMART" id="SM00326">
    <property type="entry name" value="SH3"/>
    <property type="match status" value="1"/>
</dbReference>
<dbReference type="InterPro" id="IPR027267">
    <property type="entry name" value="AH/BAR_dom_sf"/>
</dbReference>
<keyword evidence="13 22" id="KW-0175">Coiled coil</keyword>
<dbReference type="GO" id="GO:0008021">
    <property type="term" value="C:synaptic vesicle"/>
    <property type="evidence" value="ECO:0007669"/>
    <property type="project" value="TreeGrafter"/>
</dbReference>
<dbReference type="GO" id="GO:0030154">
    <property type="term" value="P:cell differentiation"/>
    <property type="evidence" value="ECO:0007669"/>
    <property type="project" value="UniProtKB-KW"/>
</dbReference>
<keyword evidence="9" id="KW-0254">Endocytosis</keyword>
<feature type="region of interest" description="Disordered" evidence="23">
    <location>
        <begin position="291"/>
        <end position="319"/>
    </location>
</feature>
<evidence type="ECO:0000256" key="6">
    <source>
        <dbReference type="ARBA" id="ARBA00022475"/>
    </source>
</evidence>
<evidence type="ECO:0000256" key="18">
    <source>
        <dbReference type="ARBA" id="ARBA00077838"/>
    </source>
</evidence>
<dbReference type="PRINTS" id="PR01251">
    <property type="entry name" value="AMPHIPHYSIN"/>
</dbReference>
<keyword evidence="11" id="KW-0221">Differentiation</keyword>
<evidence type="ECO:0000256" key="3">
    <source>
        <dbReference type="ARBA" id="ARBA00004496"/>
    </source>
</evidence>